<keyword evidence="3" id="KW-0418">Kinase</keyword>
<keyword evidence="4" id="KW-1185">Reference proteome</keyword>
<organism evidence="3 4">
    <name type="scientific">Anabaenopsis circularis NIES-21</name>
    <dbReference type="NCBI Taxonomy" id="1085406"/>
    <lineage>
        <taxon>Bacteria</taxon>
        <taxon>Bacillati</taxon>
        <taxon>Cyanobacteriota</taxon>
        <taxon>Cyanophyceae</taxon>
        <taxon>Nostocales</taxon>
        <taxon>Nodulariaceae</taxon>
        <taxon>Anabaenopsis</taxon>
    </lineage>
</organism>
<evidence type="ECO:0000313" key="4">
    <source>
        <dbReference type="Proteomes" id="UP000218287"/>
    </source>
</evidence>
<evidence type="ECO:0000256" key="1">
    <source>
        <dbReference type="SAM" id="Phobius"/>
    </source>
</evidence>
<keyword evidence="3" id="KW-0808">Transferase</keyword>
<dbReference type="OrthoDB" id="440474at2"/>
<name>A0A1Z4GL12_9CYAN</name>
<protein>
    <submittedName>
        <fullName evidence="3">Serine/threonine protein kinase with Chase2 sensor</fullName>
    </submittedName>
</protein>
<dbReference type="InterPro" id="IPR007890">
    <property type="entry name" value="CHASE2"/>
</dbReference>
<evidence type="ECO:0000313" key="3">
    <source>
        <dbReference type="EMBL" id="BAY18038.1"/>
    </source>
</evidence>
<gene>
    <name evidence="3" type="ORF">NIES21_38810</name>
</gene>
<feature type="transmembrane region" description="Helical" evidence="1">
    <location>
        <begin position="397"/>
        <end position="417"/>
    </location>
</feature>
<accession>A0A1Z4GL12</accession>
<keyword evidence="1" id="KW-0812">Transmembrane</keyword>
<dbReference type="AlphaFoldDB" id="A0A1Z4GL12"/>
<keyword evidence="1" id="KW-1133">Transmembrane helix</keyword>
<dbReference type="Proteomes" id="UP000218287">
    <property type="component" value="Chromosome"/>
</dbReference>
<keyword evidence="3" id="KW-0723">Serine/threonine-protein kinase</keyword>
<feature type="transmembrane region" description="Helical" evidence="1">
    <location>
        <begin position="371"/>
        <end position="391"/>
    </location>
</feature>
<keyword evidence="1" id="KW-0472">Membrane</keyword>
<feature type="transmembrane region" description="Helical" evidence="1">
    <location>
        <begin position="15"/>
        <end position="36"/>
    </location>
</feature>
<evidence type="ECO:0000259" key="2">
    <source>
        <dbReference type="SMART" id="SM01080"/>
    </source>
</evidence>
<proteinExistence type="predicted"/>
<sequence>MLGQDSPHRNFRQTVLTIGGTVVVTSVAIAGLILGLRELGSLQGMELAAFDWLMRSRPDEGIDNRFLIVGVDDTDIQTRKEYPIEDGTMAQLLTKLEEHEPRVIGIDILRDVKQGTAAGRTDLMQTLSANENIAAVCVVSKADSPGIAAAPGIPEDRVGVADFPVDAGGTVRQGMIISIPKASKLPKPSEHICNIADPENQLPSLSFQMVVRYLAAQGIEPELTKSGELKFGSTVLKRLTPKSGGYHNIDTSDYQILLNYRSAKNAVKQVSLSEVLANKVDPALIKDKIVMIGYTAQIVKDTFYTPYSAGSADSQKMPGVVVHAQNASQILSAVLNKRPLFWYWNELQEGLWVFAWSLVGGFLAWRIRKPWLLILGGGVAIAILLGTNYIIFIHAGWIPLMPPVLSLLGSAVAVVLIDRYAATIVKTVKGFLKINIDIDEDKKNQEVAAITESDYFLELQHKAKDLRVRENEDKLSLTTTPVVNDFDNHNLLPDTIINKPSNIETTDIDYLQQVRDRRNKLNSQETLLPQTSNTNLEITTTPTTIEEPDELEYLADLQRRSKKLKENK</sequence>
<dbReference type="EMBL" id="AP018174">
    <property type="protein sequence ID" value="BAY18038.1"/>
    <property type="molecule type" value="Genomic_DNA"/>
</dbReference>
<dbReference type="SMART" id="SM01080">
    <property type="entry name" value="CHASE2"/>
    <property type="match status" value="1"/>
</dbReference>
<feature type="domain" description="CHASE2" evidence="2">
    <location>
        <begin position="42"/>
        <end position="363"/>
    </location>
</feature>
<dbReference type="Pfam" id="PF05226">
    <property type="entry name" value="CHASE2"/>
    <property type="match status" value="1"/>
</dbReference>
<reference evidence="3 4" key="1">
    <citation type="submission" date="2017-06" db="EMBL/GenBank/DDBJ databases">
        <title>Genome sequencing of cyanobaciteial culture collection at National Institute for Environmental Studies (NIES).</title>
        <authorList>
            <person name="Hirose Y."/>
            <person name="Shimura Y."/>
            <person name="Fujisawa T."/>
            <person name="Nakamura Y."/>
            <person name="Kawachi M."/>
        </authorList>
    </citation>
    <scope>NUCLEOTIDE SEQUENCE [LARGE SCALE GENOMIC DNA]</scope>
    <source>
        <strain evidence="3 4">NIES-21</strain>
    </source>
</reference>
<dbReference type="GO" id="GO:0004674">
    <property type="term" value="F:protein serine/threonine kinase activity"/>
    <property type="evidence" value="ECO:0007669"/>
    <property type="project" value="UniProtKB-KW"/>
</dbReference>